<evidence type="ECO:0000256" key="1">
    <source>
        <dbReference type="ARBA" id="ARBA00006382"/>
    </source>
</evidence>
<dbReference type="GeneID" id="40323459"/>
<evidence type="ECO:0000313" key="7">
    <source>
        <dbReference type="Proteomes" id="UP000284403"/>
    </source>
</evidence>
<dbReference type="GO" id="GO:0006537">
    <property type="term" value="P:glutamate biosynthetic process"/>
    <property type="evidence" value="ECO:0007669"/>
    <property type="project" value="TreeGrafter"/>
</dbReference>
<dbReference type="InterPro" id="IPR006096">
    <property type="entry name" value="Glu/Leu/Phe/Val/Trp_DH_C"/>
</dbReference>
<dbReference type="SUPFAM" id="SSF53223">
    <property type="entry name" value="Aminoacid dehydrogenase-like, N-terminal domain"/>
    <property type="match status" value="1"/>
</dbReference>
<dbReference type="AlphaFoldDB" id="A0A422MRX3"/>
<dbReference type="InterPro" id="IPR036291">
    <property type="entry name" value="NAD(P)-bd_dom_sf"/>
</dbReference>
<dbReference type="PANTHER" id="PTHR43571">
    <property type="entry name" value="NADP-SPECIFIC GLUTAMATE DEHYDROGENASE 1-RELATED"/>
    <property type="match status" value="1"/>
</dbReference>
<dbReference type="EC" id="1.4.1.4" evidence="2"/>
<organism evidence="6 7">
    <name type="scientific">Trypanosoma conorhini</name>
    <dbReference type="NCBI Taxonomy" id="83891"/>
    <lineage>
        <taxon>Eukaryota</taxon>
        <taxon>Discoba</taxon>
        <taxon>Euglenozoa</taxon>
        <taxon>Kinetoplastea</taxon>
        <taxon>Metakinetoplastina</taxon>
        <taxon>Trypanosomatida</taxon>
        <taxon>Trypanosomatidae</taxon>
        <taxon>Trypanosoma</taxon>
    </lineage>
</organism>
<dbReference type="GO" id="GO:0005829">
    <property type="term" value="C:cytosol"/>
    <property type="evidence" value="ECO:0007669"/>
    <property type="project" value="TreeGrafter"/>
</dbReference>
<dbReference type="InterPro" id="IPR046346">
    <property type="entry name" value="Aminoacid_DH-like_N_sf"/>
</dbReference>
<dbReference type="GO" id="GO:0004354">
    <property type="term" value="F:glutamate dehydrogenase (NADP+) activity"/>
    <property type="evidence" value="ECO:0007669"/>
    <property type="project" value="UniProtKB-EC"/>
</dbReference>
<evidence type="ECO:0000256" key="2">
    <source>
        <dbReference type="ARBA" id="ARBA00012907"/>
    </source>
</evidence>
<dbReference type="Pfam" id="PF00208">
    <property type="entry name" value="ELFV_dehydrog"/>
    <property type="match status" value="1"/>
</dbReference>
<dbReference type="RefSeq" id="XP_029223217.1">
    <property type="nucleotide sequence ID" value="XM_029376651.1"/>
</dbReference>
<evidence type="ECO:0000256" key="3">
    <source>
        <dbReference type="ARBA" id="ARBA00023002"/>
    </source>
</evidence>
<dbReference type="OrthoDB" id="6718861at2759"/>
<keyword evidence="3 4" id="KW-0560">Oxidoreductase</keyword>
<dbReference type="Pfam" id="PF02812">
    <property type="entry name" value="ELFV_dehydrog_N"/>
    <property type="match status" value="1"/>
</dbReference>
<feature type="domain" description="Glutamate/phenylalanine/leucine/valine/L-tryptophan dehydrogenase C-terminal" evidence="5">
    <location>
        <begin position="173"/>
        <end position="317"/>
    </location>
</feature>
<name>A0A422MRX3_9TRYP</name>
<dbReference type="PROSITE" id="PS00074">
    <property type="entry name" value="GLFV_DEHYDROGENASE"/>
    <property type="match status" value="1"/>
</dbReference>
<dbReference type="Gene3D" id="1.10.285.10">
    <property type="entry name" value="Glutamate Dehydrogenase, chain A, domain 3"/>
    <property type="match status" value="1"/>
</dbReference>
<protein>
    <recommendedName>
        <fullName evidence="2">glutamate dehydrogenase (NADP(+))</fullName>
        <ecNumber evidence="2">1.4.1.4</ecNumber>
    </recommendedName>
</protein>
<sequence length="317" mass="34397">MTSLWPFLERHPEYCEDALLERLVGPERVVQFRVSWVDDKGEVRVNRAWRVQFNSCIGPYKGGVRFHPSVNLSMLKFLGFEQTFKNALTTLPMGGGKGGSDFDPKGKSEREVMRFCQALATELFRRIGADTDVPAGDIGVGGREVGYMAGMTQKLTNCKACTFTGNGVAFQGSLMRPEATGYGVAYFLEAVLKRHQQELQGKTVLVSGAGNVAQYAIAKCLQLGAKVISVSDSRGCAHDAAGFTPEKLRALVGIKGARHGTVEGHAKQVGAEYHAGKRPWHLKADIALPCATQNELELEDAKNLIRNGVIAVVEGAN</sequence>
<dbReference type="EMBL" id="MKKU01001338">
    <property type="protein sequence ID" value="RNE95976.1"/>
    <property type="molecule type" value="Genomic_DNA"/>
</dbReference>
<evidence type="ECO:0000256" key="4">
    <source>
        <dbReference type="RuleBase" id="RU004417"/>
    </source>
</evidence>
<keyword evidence="7" id="KW-1185">Reference proteome</keyword>
<dbReference type="InterPro" id="IPR006095">
    <property type="entry name" value="Glu/Leu/Phe/Val/Trp_DH"/>
</dbReference>
<dbReference type="FunFam" id="3.40.50.720:FF:000030">
    <property type="entry name" value="Glutamate dehydrogenase"/>
    <property type="match status" value="1"/>
</dbReference>
<dbReference type="SUPFAM" id="SSF51735">
    <property type="entry name" value="NAD(P)-binding Rossmann-fold domains"/>
    <property type="match status" value="1"/>
</dbReference>
<comment type="caution">
    <text evidence="6">The sequence shown here is derived from an EMBL/GenBank/DDBJ whole genome shotgun (WGS) entry which is preliminary data.</text>
</comment>
<gene>
    <name evidence="6" type="ORF">Tco025E_09848</name>
</gene>
<dbReference type="PRINTS" id="PR00082">
    <property type="entry name" value="GLFDHDRGNASE"/>
</dbReference>
<accession>A0A422MRX3</accession>
<comment type="similarity">
    <text evidence="1 4">Belongs to the Glu/Leu/Phe/Val dehydrogenases family.</text>
</comment>
<feature type="non-terminal residue" evidence="6">
    <location>
        <position position="317"/>
    </location>
</feature>
<reference evidence="6 7" key="1">
    <citation type="journal article" date="2018" name="BMC Genomics">
        <title>Genomic comparison of Trypanosoma conorhini and Trypanosoma rangeli to Trypanosoma cruzi strains of high and low virulence.</title>
        <authorList>
            <person name="Bradwell K.R."/>
            <person name="Koparde V.N."/>
            <person name="Matveyev A.V."/>
            <person name="Serrano M.G."/>
            <person name="Alves J.M."/>
            <person name="Parikh H."/>
            <person name="Huang B."/>
            <person name="Lee V."/>
            <person name="Espinosa-Alvarez O."/>
            <person name="Ortiz P.A."/>
            <person name="Costa-Martins A.G."/>
            <person name="Teixeira M.M."/>
            <person name="Buck G.A."/>
        </authorList>
    </citation>
    <scope>NUCLEOTIDE SEQUENCE [LARGE SCALE GENOMIC DNA]</scope>
    <source>
        <strain evidence="6 7">025E</strain>
    </source>
</reference>
<dbReference type="InterPro" id="IPR033524">
    <property type="entry name" value="Glu/Leu/Phe/Val_DH_AS"/>
</dbReference>
<dbReference type="Proteomes" id="UP000284403">
    <property type="component" value="Unassembled WGS sequence"/>
</dbReference>
<dbReference type="PANTHER" id="PTHR43571:SF1">
    <property type="entry name" value="NADP-SPECIFIC GLUTAMATE DEHYDROGENASE 1-RELATED"/>
    <property type="match status" value="1"/>
</dbReference>
<dbReference type="Gene3D" id="3.40.50.720">
    <property type="entry name" value="NAD(P)-binding Rossmann-like Domain"/>
    <property type="match status" value="1"/>
</dbReference>
<dbReference type="InterPro" id="IPR006097">
    <property type="entry name" value="Glu/Leu/Phe/Val/Trp_DH_dimer"/>
</dbReference>
<evidence type="ECO:0000313" key="6">
    <source>
        <dbReference type="EMBL" id="RNE95976.1"/>
    </source>
</evidence>
<dbReference type="SMART" id="SM00839">
    <property type="entry name" value="ELFV_dehydrog"/>
    <property type="match status" value="1"/>
</dbReference>
<proteinExistence type="inferred from homology"/>
<dbReference type="Gene3D" id="3.40.50.10860">
    <property type="entry name" value="Leucine Dehydrogenase, chain A, domain 1"/>
    <property type="match status" value="1"/>
</dbReference>
<evidence type="ECO:0000259" key="5">
    <source>
        <dbReference type="SMART" id="SM00839"/>
    </source>
</evidence>
<dbReference type="FunFam" id="3.40.50.10860:FF:000002">
    <property type="entry name" value="Glutamate dehydrogenase"/>
    <property type="match status" value="1"/>
</dbReference>
<dbReference type="InterPro" id="IPR050724">
    <property type="entry name" value="Glu_Leu_Phe_Val_DH"/>
</dbReference>